<accession>A0A6A5YPA3</accession>
<proteinExistence type="predicted"/>
<keyword evidence="1" id="KW-1133">Transmembrane helix</keyword>
<protein>
    <submittedName>
        <fullName evidence="2">Uncharacterized protein</fullName>
    </submittedName>
</protein>
<keyword evidence="1" id="KW-0472">Membrane</keyword>
<feature type="transmembrane region" description="Helical" evidence="1">
    <location>
        <begin position="41"/>
        <end position="60"/>
    </location>
</feature>
<keyword evidence="1" id="KW-0812">Transmembrane</keyword>
<dbReference type="OrthoDB" id="3944440at2759"/>
<keyword evidence="3" id="KW-1185">Reference proteome</keyword>
<dbReference type="Proteomes" id="UP000799770">
    <property type="component" value="Unassembled WGS sequence"/>
</dbReference>
<gene>
    <name evidence="2" type="ORF">BDV96DRAFT_286415</name>
</gene>
<dbReference type="EMBL" id="ML977350">
    <property type="protein sequence ID" value="KAF2107971.1"/>
    <property type="molecule type" value="Genomic_DNA"/>
</dbReference>
<evidence type="ECO:0000313" key="2">
    <source>
        <dbReference type="EMBL" id="KAF2107971.1"/>
    </source>
</evidence>
<feature type="transmembrane region" description="Helical" evidence="1">
    <location>
        <begin position="154"/>
        <end position="172"/>
    </location>
</feature>
<feature type="transmembrane region" description="Helical" evidence="1">
    <location>
        <begin position="184"/>
        <end position="203"/>
    </location>
</feature>
<reference evidence="2" key="1">
    <citation type="journal article" date="2020" name="Stud. Mycol.">
        <title>101 Dothideomycetes genomes: a test case for predicting lifestyles and emergence of pathogens.</title>
        <authorList>
            <person name="Haridas S."/>
            <person name="Albert R."/>
            <person name="Binder M."/>
            <person name="Bloem J."/>
            <person name="Labutti K."/>
            <person name="Salamov A."/>
            <person name="Andreopoulos B."/>
            <person name="Baker S."/>
            <person name="Barry K."/>
            <person name="Bills G."/>
            <person name="Bluhm B."/>
            <person name="Cannon C."/>
            <person name="Castanera R."/>
            <person name="Culley D."/>
            <person name="Daum C."/>
            <person name="Ezra D."/>
            <person name="Gonzalez J."/>
            <person name="Henrissat B."/>
            <person name="Kuo A."/>
            <person name="Liang C."/>
            <person name="Lipzen A."/>
            <person name="Lutzoni F."/>
            <person name="Magnuson J."/>
            <person name="Mondo S."/>
            <person name="Nolan M."/>
            <person name="Ohm R."/>
            <person name="Pangilinan J."/>
            <person name="Park H.-J."/>
            <person name="Ramirez L."/>
            <person name="Alfaro M."/>
            <person name="Sun H."/>
            <person name="Tritt A."/>
            <person name="Yoshinaga Y."/>
            <person name="Zwiers L.-H."/>
            <person name="Turgeon B."/>
            <person name="Goodwin S."/>
            <person name="Spatafora J."/>
            <person name="Crous P."/>
            <person name="Grigoriev I."/>
        </authorList>
    </citation>
    <scope>NUCLEOTIDE SEQUENCE</scope>
    <source>
        <strain evidence="2">CBS 627.86</strain>
    </source>
</reference>
<dbReference type="AlphaFoldDB" id="A0A6A5YPA3"/>
<sequence length="240" mass="27275">MAKFLATNEEQRLKEYGLQPKKLKVPGTYTRQNPSSLTVDILWICGSLFSALVMAGRILVDRRSHFSITMQGDANTTDFSNISPEALAEWFVEHPNSLQSAIDYSDKLIHYLARVVDPLPRFISHPSKLADLLALSCTLYGIVRFGILHRKWRYNYLLMLATYSTWLGLFLWSPLDGQLSTWTALYMVFPFLCATSVALHWFLGESAWKPTRYILETDGSHSEDGGRLLDEFELASSSKV</sequence>
<organism evidence="2 3">
    <name type="scientific">Lophiotrema nucula</name>
    <dbReference type="NCBI Taxonomy" id="690887"/>
    <lineage>
        <taxon>Eukaryota</taxon>
        <taxon>Fungi</taxon>
        <taxon>Dikarya</taxon>
        <taxon>Ascomycota</taxon>
        <taxon>Pezizomycotina</taxon>
        <taxon>Dothideomycetes</taxon>
        <taxon>Pleosporomycetidae</taxon>
        <taxon>Pleosporales</taxon>
        <taxon>Lophiotremataceae</taxon>
        <taxon>Lophiotrema</taxon>
    </lineage>
</organism>
<evidence type="ECO:0000313" key="3">
    <source>
        <dbReference type="Proteomes" id="UP000799770"/>
    </source>
</evidence>
<evidence type="ECO:0000256" key="1">
    <source>
        <dbReference type="SAM" id="Phobius"/>
    </source>
</evidence>
<name>A0A6A5YPA3_9PLEO</name>